<proteinExistence type="inferred from homology"/>
<dbReference type="PROSITE" id="PS01099">
    <property type="entry name" value="COMPLEX1_24K"/>
    <property type="match status" value="1"/>
</dbReference>
<dbReference type="InterPro" id="IPR041921">
    <property type="entry name" value="NuoE_N"/>
</dbReference>
<organism evidence="8 9">
    <name type="scientific">Candidatus Bipolaricaulis anaerobius</name>
    <dbReference type="NCBI Taxonomy" id="2026885"/>
    <lineage>
        <taxon>Bacteria</taxon>
        <taxon>Candidatus Bipolaricaulota</taxon>
        <taxon>Candidatus Bipolaricaulia</taxon>
        <taxon>Candidatus Bipolaricaulales</taxon>
        <taxon>Candidatus Bipolaricaulaceae</taxon>
        <taxon>Candidatus Bipolaricaulis</taxon>
    </lineage>
</organism>
<keyword evidence="9" id="KW-1185">Reference proteome</keyword>
<dbReference type="NCBIfam" id="NF005722">
    <property type="entry name" value="PRK07539.1-2"/>
    <property type="match status" value="1"/>
</dbReference>
<dbReference type="SUPFAM" id="SSF52833">
    <property type="entry name" value="Thioredoxin-like"/>
    <property type="match status" value="1"/>
</dbReference>
<comment type="similarity">
    <text evidence="1">Belongs to the complex I 24 kDa subunit family.</text>
</comment>
<evidence type="ECO:0000313" key="9">
    <source>
        <dbReference type="Proteomes" id="UP000249818"/>
    </source>
</evidence>
<comment type="cofactor">
    <cofactor evidence="7">
        <name>[2Fe-2S] cluster</name>
        <dbReference type="ChEBI" id="CHEBI:190135"/>
    </cofactor>
    <text evidence="7">Binds 1 [2Fe-2S] cluster.</text>
</comment>
<evidence type="ECO:0000256" key="2">
    <source>
        <dbReference type="ARBA" id="ARBA00022714"/>
    </source>
</evidence>
<dbReference type="InterPro" id="IPR028431">
    <property type="entry name" value="NADP_DH_HndA-like"/>
</dbReference>
<dbReference type="Pfam" id="PF01257">
    <property type="entry name" value="2Fe-2S_thioredx"/>
    <property type="match status" value="1"/>
</dbReference>
<evidence type="ECO:0000256" key="7">
    <source>
        <dbReference type="PIRSR" id="PIRSR000216-1"/>
    </source>
</evidence>
<dbReference type="Gene3D" id="1.10.10.1590">
    <property type="entry name" value="NADH-quinone oxidoreductase subunit E"/>
    <property type="match status" value="1"/>
</dbReference>
<feature type="binding site" evidence="7">
    <location>
        <position position="84"/>
    </location>
    <ligand>
        <name>[2Fe-2S] cluster</name>
        <dbReference type="ChEBI" id="CHEBI:190135"/>
    </ligand>
</feature>
<dbReference type="RefSeq" id="WP_122030725.1">
    <property type="nucleotide sequence ID" value="NZ_LS483254.1"/>
</dbReference>
<dbReference type="PANTHER" id="PTHR43342:SF2">
    <property type="entry name" value="POTENTIAL NAD-REDUCING HYDROGENASE SUBUNIT"/>
    <property type="match status" value="1"/>
</dbReference>
<feature type="binding site" evidence="7">
    <location>
        <position position="79"/>
    </location>
    <ligand>
        <name>[2Fe-2S] cluster</name>
        <dbReference type="ChEBI" id="CHEBI:190135"/>
    </ligand>
</feature>
<keyword evidence="2 7" id="KW-0001">2Fe-2S</keyword>
<sequence length="157" mass="16802">MTVATETRVAELVKAYAGRPSELIQALHRVQSELGHVPAGAQAVVAAVVGVPLSQVRGVVTFYHFFRTNPVGRHTLRLCLGTACHVRGAENILKAIREELGVGLEETSADGAFTVEGVRCLGACGLAPVMMVDDDVYGKLDPKRTKRILRQIREGGG</sequence>
<feature type="binding site" evidence="7">
    <location>
        <position position="120"/>
    </location>
    <ligand>
        <name>[2Fe-2S] cluster</name>
        <dbReference type="ChEBI" id="CHEBI:190135"/>
    </ligand>
</feature>
<dbReference type="GO" id="GO:0051537">
    <property type="term" value="F:2 iron, 2 sulfur cluster binding"/>
    <property type="evidence" value="ECO:0007669"/>
    <property type="project" value="UniProtKB-KW"/>
</dbReference>
<comment type="cofactor">
    <cofactor evidence="6">
        <name>[2Fe-2S] cluster</name>
        <dbReference type="ChEBI" id="CHEBI:190135"/>
    </cofactor>
</comment>
<dbReference type="InterPro" id="IPR042128">
    <property type="entry name" value="NuoE_dom"/>
</dbReference>
<dbReference type="KEGG" id="bana:BARAN1_0497"/>
<dbReference type="GO" id="GO:0016491">
    <property type="term" value="F:oxidoreductase activity"/>
    <property type="evidence" value="ECO:0007669"/>
    <property type="project" value="InterPro"/>
</dbReference>
<gene>
    <name evidence="8" type="ORF">BARAN1_0497</name>
</gene>
<feature type="binding site" evidence="7">
    <location>
        <position position="124"/>
    </location>
    <ligand>
        <name>[2Fe-2S] cluster</name>
        <dbReference type="ChEBI" id="CHEBI:190135"/>
    </ligand>
</feature>
<evidence type="ECO:0000256" key="3">
    <source>
        <dbReference type="ARBA" id="ARBA00022723"/>
    </source>
</evidence>
<evidence type="ECO:0000256" key="1">
    <source>
        <dbReference type="ARBA" id="ARBA00010643"/>
    </source>
</evidence>
<reference evidence="9" key="1">
    <citation type="submission" date="2018-05" db="EMBL/GenBank/DDBJ databases">
        <authorList>
            <person name="Hao L."/>
        </authorList>
    </citation>
    <scope>NUCLEOTIDE SEQUENCE [LARGE SCALE GENOMIC DNA]</scope>
</reference>
<keyword evidence="4 7" id="KW-0408">Iron</keyword>
<dbReference type="CDD" id="cd03064">
    <property type="entry name" value="TRX_Fd_NuoE"/>
    <property type="match status" value="1"/>
</dbReference>
<dbReference type="InterPro" id="IPR002023">
    <property type="entry name" value="NuoE-like"/>
</dbReference>
<dbReference type="FunFam" id="3.40.30.10:FF:000015">
    <property type="entry name" value="NADH-quinone oxidoreductase subunit E"/>
    <property type="match status" value="1"/>
</dbReference>
<dbReference type="Proteomes" id="UP000249818">
    <property type="component" value="Chromosome BARAN1"/>
</dbReference>
<dbReference type="GO" id="GO:0046872">
    <property type="term" value="F:metal ion binding"/>
    <property type="evidence" value="ECO:0007669"/>
    <property type="project" value="UniProtKB-KW"/>
</dbReference>
<evidence type="ECO:0000313" key="8">
    <source>
        <dbReference type="EMBL" id="SQD92521.1"/>
    </source>
</evidence>
<name>A0A2X3KIU1_9BACT</name>
<dbReference type="OrthoDB" id="9807941at2"/>
<dbReference type="PIRSF" id="PIRSF000216">
    <property type="entry name" value="NADH_DH_24kDa"/>
    <property type="match status" value="1"/>
</dbReference>
<evidence type="ECO:0000256" key="4">
    <source>
        <dbReference type="ARBA" id="ARBA00023004"/>
    </source>
</evidence>
<evidence type="ECO:0000256" key="5">
    <source>
        <dbReference type="ARBA" id="ARBA00023014"/>
    </source>
</evidence>
<protein>
    <submittedName>
        <fullName evidence="8">Bidirectional hydrogenase complex protein HoxE</fullName>
    </submittedName>
</protein>
<keyword evidence="3 7" id="KW-0479">Metal-binding</keyword>
<accession>A0A2X3KIU1</accession>
<dbReference type="InterPro" id="IPR036249">
    <property type="entry name" value="Thioredoxin-like_sf"/>
</dbReference>
<dbReference type="EMBL" id="LS483254">
    <property type="protein sequence ID" value="SQD92521.1"/>
    <property type="molecule type" value="Genomic_DNA"/>
</dbReference>
<dbReference type="Gene3D" id="3.40.30.10">
    <property type="entry name" value="Glutaredoxin"/>
    <property type="match status" value="1"/>
</dbReference>
<keyword evidence="5 7" id="KW-0411">Iron-sulfur</keyword>
<dbReference type="PANTHER" id="PTHR43342">
    <property type="entry name" value="NADH-QUINONE OXIDOREDUCTASE, E SUBUNIT"/>
    <property type="match status" value="1"/>
</dbReference>
<evidence type="ECO:0000256" key="6">
    <source>
        <dbReference type="ARBA" id="ARBA00034078"/>
    </source>
</evidence>
<dbReference type="GO" id="GO:0003677">
    <property type="term" value="F:DNA binding"/>
    <property type="evidence" value="ECO:0007669"/>
    <property type="project" value="UniProtKB-KW"/>
</dbReference>
<dbReference type="AlphaFoldDB" id="A0A2X3KIU1"/>
<keyword evidence="8" id="KW-0371">Homeobox</keyword>